<accession>A0A834RFY0</accession>
<feature type="compositionally biased region" description="Low complexity" evidence="2">
    <location>
        <begin position="252"/>
        <end position="266"/>
    </location>
</feature>
<feature type="compositionally biased region" description="Low complexity" evidence="2">
    <location>
        <begin position="1247"/>
        <end position="1262"/>
    </location>
</feature>
<feature type="compositionally biased region" description="Polar residues" evidence="2">
    <location>
        <begin position="735"/>
        <end position="750"/>
    </location>
</feature>
<feature type="region of interest" description="Disordered" evidence="2">
    <location>
        <begin position="572"/>
        <end position="623"/>
    </location>
</feature>
<feature type="compositionally biased region" description="Low complexity" evidence="2">
    <location>
        <begin position="1208"/>
        <end position="1219"/>
    </location>
</feature>
<evidence type="ECO:0000256" key="2">
    <source>
        <dbReference type="SAM" id="MobiDB-lite"/>
    </source>
</evidence>
<dbReference type="EnsemblMetazoa" id="SSS_1916s_mrna">
    <property type="protein sequence ID" value="KAF7494991.1"/>
    <property type="gene ID" value="SSS_1916"/>
</dbReference>
<sequence length="1341" mass="152080">MAFRFTALRSIIFCWSLLITISLRTFVWTHSIDSSSLPPSSPSSSSASSSVSSLPLSDPSSSSPSSLSKQALLPPLIPSSLIILSKNPNTSLSSLSSSFDQNELDDERVEDGQKKFDENELNQLIYKLGRIYLRKIKERDSFPQSIESLRNEENFDLTNADEQDYLHLHDMISNKDISRPDAITDLEIKNEQLENKLRAVESSGIEQLPYESSLSSSSIFTPALDFHFASLSQSLSLDDSNPREKETSSAIPTDDSSSFTPTQSSTSMPLAQTLLSTISVPSNSQQTQTTKNLQLLSSSSQTIPSSSSTSMTEILSIIETRLDKLQEDIFYLRTMMNYGFQSNQPINLMSFIKAQFLNMENILEQRISSFKQKSFNVKIEDGIWRKTTHWKLEELASKILELESKNSFNNVQVINKLDLIEQNYKVIANDLFGKFFSINDKMNKFDLTIQTKFNEIDSKLTKSIDYQQQILNFLRQDLDASHFDTGSSSMMNEQFISNLDHFESKPIDAQIPSPISPSIGLLVRDQWLMKKLASVGVNGGQIGTKNHTEYPSNSVENSESIIDFESIIKDSPQSKEPVHFQSQQQHRSTTAPNQSFFSITQREHGPQSHQTGGNHPKESMEISPTTTTTILATSSLPIMVLSRNQTAFNRVDMSGRLKINQTKPTGVIEGGKKLQQLSNAQDAAIQCKWILQHWKQTRRLSSDDSELLLSICRELLSIESKGVLFLSNGSFQNKNIHSKGQSSHQSLRSPTTTQTKQQQQPILLKNDQQKQPIQTNLDDDSVMMKSRPASIPSSSSSLPPSLSSPQSVNRQSFSQNSPNPVTLAQAQQNSLPNNDEIIVQKLKSNLNKPETNDEKNNLIESINQMNGELNQKLEDLDNKFLFFSTKIIKIVQEMWKSSQSTNYHLKETLDIANHTESLIKTEFNRLKQTMRFLEQLNRIDEKIREPLMTRMQEITSALNNSVEVILNTQSQFILRQDEQSYKILEIFVNEIRNRSLILSKKIQEQNSVMNRRFEQINSNLNQSGRKMIDEISEENLKLFDRFQNELFDLKLMIGRRQQQQQQNSKQSTLLFNDLESSYATIADVNNDIKSEIKSDGRQKCQNECFISRKEFENICFNIESKPFRFSRENINVNLGGLTVDAAESDGIEIGPGTLLETNPSPSTPLSLKQSIQSSASSSSSSSSSSLSSSQPSSPLAAVLATSPNVLKTNNPNTITENEPLSSQSAAKSSKEFLDHLLHHHLNHQNEHQSLFQQEQEQQTNQKEQLHGKQEQKQQQQQKNISEIEINNGNSNDDQGEESMQRFKRTIRSMMMMRRKRRENEKKQRAMMMKMMMNKENEKSIE</sequence>
<feature type="coiled-coil region" evidence="1">
    <location>
        <begin position="852"/>
        <end position="879"/>
    </location>
</feature>
<feature type="compositionally biased region" description="Low complexity" evidence="2">
    <location>
        <begin position="1165"/>
        <end position="1193"/>
    </location>
</feature>
<evidence type="ECO:0000313" key="5">
    <source>
        <dbReference type="Proteomes" id="UP000070412"/>
    </source>
</evidence>
<name>A0A834RFY0_SARSC</name>
<dbReference type="Proteomes" id="UP000070412">
    <property type="component" value="Unassembled WGS sequence"/>
</dbReference>
<feature type="compositionally biased region" description="Low complexity" evidence="2">
    <location>
        <begin position="751"/>
        <end position="760"/>
    </location>
</feature>
<organism evidence="3">
    <name type="scientific">Sarcoptes scabiei</name>
    <name type="common">Itch mite</name>
    <name type="synonym">Acarus scabiei</name>
    <dbReference type="NCBI Taxonomy" id="52283"/>
    <lineage>
        <taxon>Eukaryota</taxon>
        <taxon>Metazoa</taxon>
        <taxon>Ecdysozoa</taxon>
        <taxon>Arthropoda</taxon>
        <taxon>Chelicerata</taxon>
        <taxon>Arachnida</taxon>
        <taxon>Acari</taxon>
        <taxon>Acariformes</taxon>
        <taxon>Sarcoptiformes</taxon>
        <taxon>Astigmata</taxon>
        <taxon>Psoroptidia</taxon>
        <taxon>Sarcoptoidea</taxon>
        <taxon>Sarcoptidae</taxon>
        <taxon>Sarcoptinae</taxon>
        <taxon>Sarcoptes</taxon>
    </lineage>
</organism>
<proteinExistence type="predicted"/>
<feature type="region of interest" description="Disordered" evidence="2">
    <location>
        <begin position="1247"/>
        <end position="1278"/>
    </location>
</feature>
<gene>
    <name evidence="3" type="ORF">SSS_1916</name>
</gene>
<evidence type="ECO:0000256" key="1">
    <source>
        <dbReference type="SAM" id="Coils"/>
    </source>
</evidence>
<feature type="region of interest" description="Disordered" evidence="2">
    <location>
        <begin position="235"/>
        <end position="266"/>
    </location>
</feature>
<protein>
    <submittedName>
        <fullName evidence="3 4">Uncharacterized protein</fullName>
    </submittedName>
</protein>
<feature type="region of interest" description="Disordered" evidence="2">
    <location>
        <begin position="735"/>
        <end position="820"/>
    </location>
</feature>
<feature type="region of interest" description="Disordered" evidence="2">
    <location>
        <begin position="1150"/>
        <end position="1228"/>
    </location>
</feature>
<feature type="compositionally biased region" description="Polar residues" evidence="2">
    <location>
        <begin position="580"/>
        <end position="600"/>
    </location>
</feature>
<feature type="compositionally biased region" description="Polar residues" evidence="2">
    <location>
        <begin position="808"/>
        <end position="820"/>
    </location>
</feature>
<feature type="compositionally biased region" description="Low complexity" evidence="2">
    <location>
        <begin position="786"/>
        <end position="807"/>
    </location>
</feature>
<keyword evidence="5" id="KW-1185">Reference proteome</keyword>
<evidence type="ECO:0000313" key="4">
    <source>
        <dbReference type="EnsemblMetazoa" id="KAF7494991.1"/>
    </source>
</evidence>
<reference evidence="3" key="2">
    <citation type="submission" date="2020-01" db="EMBL/GenBank/DDBJ databases">
        <authorList>
            <person name="Korhonen P.K.K."/>
            <person name="Guangxu M.G."/>
            <person name="Wang T.W."/>
            <person name="Stroehlein A.J.S."/>
            <person name="Young N.D."/>
            <person name="Ang C.-S.A."/>
            <person name="Fernando D.W.F."/>
            <person name="Lu H.L."/>
            <person name="Taylor S.T."/>
            <person name="Ehtesham M.E.M."/>
            <person name="Najaraj S.H.N."/>
            <person name="Harsha G.H.G."/>
            <person name="Madugundu A.M."/>
            <person name="Renuse S.R."/>
            <person name="Holt D.H."/>
            <person name="Pandey A.P."/>
            <person name="Papenfuss A.P."/>
            <person name="Gasser R.B.G."/>
            <person name="Fischer K.F."/>
        </authorList>
    </citation>
    <scope>NUCLEOTIDE SEQUENCE</scope>
    <source>
        <strain evidence="3">SSS_KF_BRIS2020</strain>
    </source>
</reference>
<dbReference type="OrthoDB" id="6513822at2759"/>
<evidence type="ECO:0000313" key="3">
    <source>
        <dbReference type="EMBL" id="KAF7494991.1"/>
    </source>
</evidence>
<reference evidence="4" key="3">
    <citation type="submission" date="2022-06" db="UniProtKB">
        <authorList>
            <consortium name="EnsemblMetazoa"/>
        </authorList>
    </citation>
    <scope>IDENTIFICATION</scope>
</reference>
<feature type="region of interest" description="Disordered" evidence="2">
    <location>
        <begin position="35"/>
        <end position="68"/>
    </location>
</feature>
<reference evidence="5" key="1">
    <citation type="journal article" date="2020" name="PLoS Negl. Trop. Dis.">
        <title>High-quality nuclear genome for Sarcoptes scabiei-A critical resource for a neglected parasite.</title>
        <authorList>
            <person name="Korhonen P.K."/>
            <person name="Gasser R.B."/>
            <person name="Ma G."/>
            <person name="Wang T."/>
            <person name="Stroehlein A.J."/>
            <person name="Young N.D."/>
            <person name="Ang C.S."/>
            <person name="Fernando D.D."/>
            <person name="Lu H.C."/>
            <person name="Taylor S."/>
            <person name="Reynolds S.L."/>
            <person name="Mofiz E."/>
            <person name="Najaraj S.H."/>
            <person name="Gowda H."/>
            <person name="Madugundu A."/>
            <person name="Renuse S."/>
            <person name="Holt D."/>
            <person name="Pandey A."/>
            <person name="Papenfuss A.T."/>
            <person name="Fischer K."/>
        </authorList>
    </citation>
    <scope>NUCLEOTIDE SEQUENCE [LARGE SCALE GENOMIC DNA]</scope>
</reference>
<dbReference type="EMBL" id="WVUK01000051">
    <property type="protein sequence ID" value="KAF7494991.1"/>
    <property type="molecule type" value="Genomic_DNA"/>
</dbReference>
<feature type="compositionally biased region" description="Polar residues" evidence="2">
    <location>
        <begin position="1155"/>
        <end position="1164"/>
    </location>
</feature>
<keyword evidence="1" id="KW-0175">Coiled coil</keyword>